<dbReference type="InterPro" id="IPR018252">
    <property type="entry name" value="Annexin_repeat_CS"/>
</dbReference>
<dbReference type="SUPFAM" id="SSF47874">
    <property type="entry name" value="Annexin"/>
    <property type="match status" value="1"/>
</dbReference>
<name>A0A068XXM5_ECHMU</name>
<evidence type="ECO:0000256" key="11">
    <source>
        <dbReference type="RuleBase" id="RU003540"/>
    </source>
</evidence>
<comment type="domain">
    <text evidence="11">A pair of annexin repeats may form one binding site for calcium and phospholipid.</text>
</comment>
<evidence type="ECO:0000256" key="4">
    <source>
        <dbReference type="ARBA" id="ARBA00022737"/>
    </source>
</evidence>
<dbReference type="Gene3D" id="1.10.220.10">
    <property type="entry name" value="Annexin"/>
    <property type="match status" value="4"/>
</dbReference>
<proteinExistence type="inferred from homology"/>
<organism evidence="13 14">
    <name type="scientific">Echinococcus multilocularis</name>
    <name type="common">Fox tapeworm</name>
    <dbReference type="NCBI Taxonomy" id="6211"/>
    <lineage>
        <taxon>Eukaryota</taxon>
        <taxon>Metazoa</taxon>
        <taxon>Spiralia</taxon>
        <taxon>Lophotrochozoa</taxon>
        <taxon>Platyhelminthes</taxon>
        <taxon>Cestoda</taxon>
        <taxon>Eucestoda</taxon>
        <taxon>Cyclophyllidea</taxon>
        <taxon>Taeniidae</taxon>
        <taxon>Echinococcus</taxon>
    </lineage>
</organism>
<dbReference type="FunFam" id="1.10.220.10:FF:000002">
    <property type="entry name" value="Annexin"/>
    <property type="match status" value="1"/>
</dbReference>
<dbReference type="FunFam" id="1.10.220.10:FF:000001">
    <property type="entry name" value="Annexin"/>
    <property type="match status" value="1"/>
</dbReference>
<dbReference type="PROSITE" id="PS51897">
    <property type="entry name" value="ANNEXIN_2"/>
    <property type="match status" value="4"/>
</dbReference>
<dbReference type="FunFam" id="1.10.220.10:FF:000004">
    <property type="entry name" value="Annexin"/>
    <property type="match status" value="1"/>
</dbReference>
<dbReference type="eggNOG" id="KOG0819">
    <property type="taxonomic scope" value="Eukaryota"/>
</dbReference>
<keyword evidence="6 11" id="KW-0041">Annexin</keyword>
<dbReference type="EMBL" id="LN902844">
    <property type="protein sequence ID" value="CDS35601.1"/>
    <property type="molecule type" value="Genomic_DNA"/>
</dbReference>
<evidence type="ECO:0000313" key="14">
    <source>
        <dbReference type="Proteomes" id="UP000017246"/>
    </source>
</evidence>
<dbReference type="InterPro" id="IPR001464">
    <property type="entry name" value="Annexin"/>
</dbReference>
<comment type="similarity">
    <text evidence="3 11">Belongs to the annexin family.</text>
</comment>
<dbReference type="GO" id="GO:0005737">
    <property type="term" value="C:cytoplasm"/>
    <property type="evidence" value="ECO:0007669"/>
    <property type="project" value="TreeGrafter"/>
</dbReference>
<evidence type="ECO:0000313" key="13">
    <source>
        <dbReference type="EMBL" id="CDS35601.1"/>
    </source>
</evidence>
<evidence type="ECO:0000256" key="3">
    <source>
        <dbReference type="ARBA" id="ARBA00007831"/>
    </source>
</evidence>
<evidence type="ECO:0000256" key="1">
    <source>
        <dbReference type="ARBA" id="ARBA00004340"/>
    </source>
</evidence>
<evidence type="ECO:0000256" key="8">
    <source>
        <dbReference type="ARBA" id="ARBA00059330"/>
    </source>
</evidence>
<accession>A0A068XXM5</accession>
<dbReference type="PRINTS" id="PR00196">
    <property type="entry name" value="ANNEXIN"/>
</dbReference>
<dbReference type="PANTHER" id="PTHR10502:SF102">
    <property type="entry name" value="ANNEXIN B11"/>
    <property type="match status" value="1"/>
</dbReference>
<evidence type="ECO:0000256" key="9">
    <source>
        <dbReference type="ARBA" id="ARBA00060393"/>
    </source>
</evidence>
<keyword evidence="4 11" id="KW-0677">Repeat</keyword>
<dbReference type="GO" id="GO:0005576">
    <property type="term" value="C:extracellular region"/>
    <property type="evidence" value="ECO:0007669"/>
    <property type="project" value="UniProtKB-SubCell"/>
</dbReference>
<dbReference type="GO" id="GO:0005886">
    <property type="term" value="C:plasma membrane"/>
    <property type="evidence" value="ECO:0007669"/>
    <property type="project" value="TreeGrafter"/>
</dbReference>
<dbReference type="STRING" id="6211.A0A068XXM5"/>
<dbReference type="OMA" id="ADIRNMF"/>
<dbReference type="InterPro" id="IPR018502">
    <property type="entry name" value="Annexin_repeat"/>
</dbReference>
<evidence type="ECO:0000256" key="5">
    <source>
        <dbReference type="ARBA" id="ARBA00022837"/>
    </source>
</evidence>
<dbReference type="GO" id="GO:0005544">
    <property type="term" value="F:calcium-dependent phospholipid binding"/>
    <property type="evidence" value="ECO:0007669"/>
    <property type="project" value="UniProtKB-KW"/>
</dbReference>
<keyword evidence="5 11" id="KW-0106">Calcium</keyword>
<protein>
    <recommendedName>
        <fullName evidence="10 11">Annexin</fullName>
    </recommendedName>
</protein>
<reference evidence="13" key="1">
    <citation type="journal article" date="2013" name="Nature">
        <title>The genomes of four tapeworm species reveal adaptations to parasitism.</title>
        <authorList>
            <person name="Tsai I.J."/>
            <person name="Zarowiecki M."/>
            <person name="Holroyd N."/>
            <person name="Garciarrubio A."/>
            <person name="Sanchez-Flores A."/>
            <person name="Brooks K.L."/>
            <person name="Tracey A."/>
            <person name="Bobes R.J."/>
            <person name="Fragoso G."/>
            <person name="Sciutto E."/>
            <person name="Aslett M."/>
            <person name="Beasley H."/>
            <person name="Bennett H.M."/>
            <person name="Cai J."/>
            <person name="Camicia F."/>
            <person name="Clark R."/>
            <person name="Cucher M."/>
            <person name="De Silva N."/>
            <person name="Day T.A."/>
            <person name="Deplazes P."/>
            <person name="Estrada K."/>
            <person name="Fernandez C."/>
            <person name="Holland P.W."/>
            <person name="Hou J."/>
            <person name="Hu S."/>
            <person name="Huckvale T."/>
            <person name="Hung S.S."/>
            <person name="Kamenetzky L."/>
            <person name="Keane J.A."/>
            <person name="Kiss F."/>
            <person name="Koziol U."/>
            <person name="Lambert O."/>
            <person name="Liu K."/>
            <person name="Luo X."/>
            <person name="Luo Y."/>
            <person name="Macchiaroli N."/>
            <person name="Nichol S."/>
            <person name="Paps J."/>
            <person name="Parkinson J."/>
            <person name="Pouchkina-Stantcheva N."/>
            <person name="Riddiford N."/>
            <person name="Rosenzvit M."/>
            <person name="Salinas G."/>
            <person name="Wasmuth J.D."/>
            <person name="Zamanian M."/>
            <person name="Zheng Y."/>
            <person name="Cai X."/>
            <person name="Soberon X."/>
            <person name="Olson P.D."/>
            <person name="Laclette J.P."/>
            <person name="Brehm K."/>
            <person name="Berriman M."/>
            <person name="Garciarrubio A."/>
            <person name="Bobes R.J."/>
            <person name="Fragoso G."/>
            <person name="Sanchez-Flores A."/>
            <person name="Estrada K."/>
            <person name="Cevallos M.A."/>
            <person name="Morett E."/>
            <person name="Gonzalez V."/>
            <person name="Portillo T."/>
            <person name="Ochoa-Leyva A."/>
            <person name="Jose M.V."/>
            <person name="Sciutto E."/>
            <person name="Landa A."/>
            <person name="Jimenez L."/>
            <person name="Valdes V."/>
            <person name="Carrero J.C."/>
            <person name="Larralde C."/>
            <person name="Morales-Montor J."/>
            <person name="Limon-Lason J."/>
            <person name="Soberon X."/>
            <person name="Laclette J.P."/>
        </authorList>
    </citation>
    <scope>NUCLEOTIDE SEQUENCE [LARGE SCALE GENOMIC DNA]</scope>
</reference>
<dbReference type="AlphaFoldDB" id="A0A068XXM5"/>
<feature type="compositionally biased region" description="Pro residues" evidence="12">
    <location>
        <begin position="19"/>
        <end position="28"/>
    </location>
</feature>
<keyword evidence="7 11" id="KW-0111">Calcium/phospholipid-binding</keyword>
<dbReference type="Proteomes" id="UP000017246">
    <property type="component" value="Unassembled WGS sequence"/>
</dbReference>
<evidence type="ECO:0000256" key="12">
    <source>
        <dbReference type="SAM" id="MobiDB-lite"/>
    </source>
</evidence>
<comment type="subcellular location">
    <subcellularLocation>
        <location evidence="1">Host cell</location>
    </subcellularLocation>
    <subcellularLocation>
        <location evidence="2">Secreted</location>
        <location evidence="2">Extracellular exosome</location>
    </subcellularLocation>
    <subcellularLocation>
        <location evidence="9">Tegument</location>
    </subcellularLocation>
</comment>
<dbReference type="OrthoDB" id="37886at2759"/>
<dbReference type="GO" id="GO:0001786">
    <property type="term" value="F:phosphatidylserine binding"/>
    <property type="evidence" value="ECO:0007669"/>
    <property type="project" value="TreeGrafter"/>
</dbReference>
<feature type="compositionally biased region" description="Low complexity" evidence="12">
    <location>
        <begin position="42"/>
        <end position="99"/>
    </location>
</feature>
<dbReference type="PANTHER" id="PTHR10502">
    <property type="entry name" value="ANNEXIN"/>
    <property type="match status" value="1"/>
</dbReference>
<evidence type="ECO:0000256" key="2">
    <source>
        <dbReference type="ARBA" id="ARBA00004550"/>
    </source>
</evidence>
<comment type="function">
    <text evidence="8">Involved in reproduction of the worm. Involved in host-parasite interaction. Delivered into the host cell by means of parasite exosomes. Binds to acidic phospholipid membranes in a calcium-dependent manner in vitro. Causes aggregation of liposomes in the presence of calcium, but not in its absence. Likely to promote membrane fusion. May provide structural integrity within the tegument.</text>
</comment>
<dbReference type="GO" id="GO:0005509">
    <property type="term" value="F:calcium ion binding"/>
    <property type="evidence" value="ECO:0007669"/>
    <property type="project" value="InterPro"/>
</dbReference>
<gene>
    <name evidence="13" type="ORF">EmuJ_000330300</name>
</gene>
<evidence type="ECO:0000256" key="10">
    <source>
        <dbReference type="ARBA" id="ARBA00077076"/>
    </source>
</evidence>
<evidence type="ECO:0000256" key="6">
    <source>
        <dbReference type="ARBA" id="ARBA00023216"/>
    </source>
</evidence>
<sequence>MSGYPPPVGFNTNPDAPAGYPPQGPMGFPPQGGYPPQGGQMGYPPQGQMGYPPQDQMGYPPQGQMGYPPQGQMGYPPQGQMGYPPQGLMGQLPPQGQMGYPPYGGQPGYGGAPSPQGGYTNVSGYGPPQPMGLGYGAGAVAGPSGSCSGGAAMGFLSIYYSGRPTVVPIPCFNPCDDAENLRKAMRGLGTDEGCIIAVLSKRTCGQRSEIAKKYKASFGKDLDKHLKSELSGKFEELVLLSLETLPEMLATTMHDAMKGAGTDERLLIQALVPYPNAIVGEIPKAYNKKYGRDIIADVRGDTSGDFEKILVALLQAQREEGTPVSVNCAAADAEALYKAGEKRLGTEEAVFTRILTQRSFEQIKAICQCYQQKYGKSLETAIKKETSGNYRDTMVSIVRYAEDKNALLATWFYESMVGIGTRDKALMQLVLGRCEIDLQDVKEAYQRKYGKCLVKAIENDTSGDYKRMLVALVGP</sequence>
<dbReference type="GO" id="GO:0012506">
    <property type="term" value="C:vesicle membrane"/>
    <property type="evidence" value="ECO:0007669"/>
    <property type="project" value="TreeGrafter"/>
</dbReference>
<reference evidence="13" key="2">
    <citation type="submission" date="2015-11" db="EMBL/GenBank/DDBJ databases">
        <authorList>
            <person name="Zhang Y."/>
            <person name="Guo Z."/>
        </authorList>
    </citation>
    <scope>NUCLEOTIDE SEQUENCE</scope>
</reference>
<dbReference type="SMART" id="SM00335">
    <property type="entry name" value="ANX"/>
    <property type="match status" value="4"/>
</dbReference>
<feature type="region of interest" description="Disordered" evidence="12">
    <location>
        <begin position="1"/>
        <end position="99"/>
    </location>
</feature>
<dbReference type="InterPro" id="IPR037104">
    <property type="entry name" value="Annexin_sf"/>
</dbReference>
<dbReference type="GO" id="GO:0005634">
    <property type="term" value="C:nucleus"/>
    <property type="evidence" value="ECO:0007669"/>
    <property type="project" value="TreeGrafter"/>
</dbReference>
<keyword evidence="14" id="KW-1185">Reference proteome</keyword>
<evidence type="ECO:0000256" key="7">
    <source>
        <dbReference type="ARBA" id="ARBA00023302"/>
    </source>
</evidence>
<dbReference type="PROSITE" id="PS00223">
    <property type="entry name" value="ANNEXIN_1"/>
    <property type="match status" value="2"/>
</dbReference>
<dbReference type="Pfam" id="PF00191">
    <property type="entry name" value="Annexin"/>
    <property type="match status" value="4"/>
</dbReference>
<dbReference type="GO" id="GO:0043657">
    <property type="term" value="C:host cell"/>
    <property type="evidence" value="ECO:0007669"/>
    <property type="project" value="UniProtKB-SubCell"/>
</dbReference>